<organism evidence="3 4">
    <name type="scientific">Roseovarius bejariae</name>
    <dbReference type="NCBI Taxonomy" id="2576383"/>
    <lineage>
        <taxon>Bacteria</taxon>
        <taxon>Pseudomonadati</taxon>
        <taxon>Pseudomonadota</taxon>
        <taxon>Alphaproteobacteria</taxon>
        <taxon>Rhodobacterales</taxon>
        <taxon>Roseobacteraceae</taxon>
        <taxon>Roseovarius</taxon>
    </lineage>
</organism>
<sequence>MNMITTVSKYDPPVENTNDRNQWRKNPPRGRGRAVTCFTPGTAITTLSGKRLVEDLKQGDRILTRDRGFQPLLWAGRRELSVASVVHDEGLCPVRIKAGTLGPSLPDRDLVVSPGHRFLTTEKTLVDSIGESECLIQACDLLGKPGIDKAPAKTITYIHLLFDQHELILSDNAWSESYHLGESTNGCQVQPLARKCVGRRVLN</sequence>
<evidence type="ECO:0000313" key="3">
    <source>
        <dbReference type="EMBL" id="MRU16721.1"/>
    </source>
</evidence>
<dbReference type="SUPFAM" id="SSF51294">
    <property type="entry name" value="Hedgehog/intein (Hint) domain"/>
    <property type="match status" value="1"/>
</dbReference>
<dbReference type="AlphaFoldDB" id="A0A844CMZ5"/>
<dbReference type="InterPro" id="IPR028992">
    <property type="entry name" value="Hedgehog/Intein_dom"/>
</dbReference>
<dbReference type="Proteomes" id="UP000564704">
    <property type="component" value="Unassembled WGS sequence"/>
</dbReference>
<feature type="domain" description="Hedgehog/Intein (Hint)" evidence="2">
    <location>
        <begin position="36"/>
        <end position="181"/>
    </location>
</feature>
<keyword evidence="4" id="KW-1185">Reference proteome</keyword>
<name>A0A844CMZ5_9RHOB</name>
<feature type="region of interest" description="Disordered" evidence="1">
    <location>
        <begin position="1"/>
        <end position="31"/>
    </location>
</feature>
<protein>
    <submittedName>
        <fullName evidence="3">Hint domain-containing protein</fullName>
    </submittedName>
</protein>
<dbReference type="InterPro" id="IPR036844">
    <property type="entry name" value="Hint_dom_sf"/>
</dbReference>
<reference evidence="3 4" key="1">
    <citation type="submission" date="2019-05" db="EMBL/GenBank/DDBJ databases">
        <title>Roseovarius bejariae sp. nov., a moderately halophylic bacterium isolated from a saline soil in Rambla Salada (Murcia).</title>
        <authorList>
            <person name="Castro D.J."/>
            <person name="Gomez-Altuve A."/>
            <person name="Reina J.C."/>
            <person name="Rodriguez M."/>
            <person name="Sampedro I."/>
            <person name="Llamas I."/>
            <person name="Martinez-Checa F."/>
        </authorList>
    </citation>
    <scope>NUCLEOTIDE SEQUENCE [LARGE SCALE GENOMIC DNA]</scope>
    <source>
        <strain evidence="3 4">A21</strain>
    </source>
</reference>
<comment type="caution">
    <text evidence="3">The sequence shown here is derived from an EMBL/GenBank/DDBJ whole genome shotgun (WGS) entry which is preliminary data.</text>
</comment>
<dbReference type="EMBL" id="SZWE01000002">
    <property type="protein sequence ID" value="MRU16721.1"/>
    <property type="molecule type" value="Genomic_DNA"/>
</dbReference>
<accession>A0A844CMZ5</accession>
<evidence type="ECO:0000259" key="2">
    <source>
        <dbReference type="Pfam" id="PF13403"/>
    </source>
</evidence>
<proteinExistence type="predicted"/>
<dbReference type="Gene3D" id="2.170.16.10">
    <property type="entry name" value="Hedgehog/Intein (Hint) domain"/>
    <property type="match status" value="1"/>
</dbReference>
<evidence type="ECO:0000313" key="4">
    <source>
        <dbReference type="Proteomes" id="UP000564704"/>
    </source>
</evidence>
<dbReference type="OrthoDB" id="6305173at2"/>
<dbReference type="Pfam" id="PF13403">
    <property type="entry name" value="Hint_2"/>
    <property type="match status" value="1"/>
</dbReference>
<gene>
    <name evidence="3" type="ORF">FDP25_14870</name>
</gene>
<evidence type="ECO:0000256" key="1">
    <source>
        <dbReference type="SAM" id="MobiDB-lite"/>
    </source>
</evidence>